<keyword evidence="3" id="KW-0560">Oxidoreductase</keyword>
<dbReference type="InterPro" id="IPR036291">
    <property type="entry name" value="NAD(P)-bd_dom_sf"/>
</dbReference>
<dbReference type="GO" id="GO:0016491">
    <property type="term" value="F:oxidoreductase activity"/>
    <property type="evidence" value="ECO:0007669"/>
    <property type="project" value="UniProtKB-KW"/>
</dbReference>
<dbReference type="AlphaFoldDB" id="A0A5C6UXI4"/>
<protein>
    <submittedName>
        <fullName evidence="5">SDR family oxidoreductase</fullName>
    </submittedName>
</protein>
<dbReference type="PANTHER" id="PTHR43391">
    <property type="entry name" value="RETINOL DEHYDROGENASE-RELATED"/>
    <property type="match status" value="1"/>
</dbReference>
<dbReference type="PROSITE" id="PS00061">
    <property type="entry name" value="ADH_SHORT"/>
    <property type="match status" value="1"/>
</dbReference>
<organism evidence="5 6">
    <name type="scientific">Luteibaculum oceani</name>
    <dbReference type="NCBI Taxonomy" id="1294296"/>
    <lineage>
        <taxon>Bacteria</taxon>
        <taxon>Pseudomonadati</taxon>
        <taxon>Bacteroidota</taxon>
        <taxon>Flavobacteriia</taxon>
        <taxon>Flavobacteriales</taxon>
        <taxon>Luteibaculaceae</taxon>
        <taxon>Luteibaculum</taxon>
    </lineage>
</organism>
<dbReference type="OrthoDB" id="9775296at2"/>
<evidence type="ECO:0000313" key="6">
    <source>
        <dbReference type="Proteomes" id="UP000321168"/>
    </source>
</evidence>
<keyword evidence="2" id="KW-0521">NADP</keyword>
<evidence type="ECO:0000256" key="1">
    <source>
        <dbReference type="ARBA" id="ARBA00006484"/>
    </source>
</evidence>
<dbReference type="RefSeq" id="WP_147015089.1">
    <property type="nucleotide sequence ID" value="NZ_VORB01000009.1"/>
</dbReference>
<dbReference type="Pfam" id="PF00106">
    <property type="entry name" value="adh_short"/>
    <property type="match status" value="1"/>
</dbReference>
<proteinExistence type="inferred from homology"/>
<comment type="caution">
    <text evidence="5">The sequence shown here is derived from an EMBL/GenBank/DDBJ whole genome shotgun (WGS) entry which is preliminary data.</text>
</comment>
<accession>A0A5C6UXI4</accession>
<dbReference type="EMBL" id="VORB01000009">
    <property type="protein sequence ID" value="TXC76951.1"/>
    <property type="molecule type" value="Genomic_DNA"/>
</dbReference>
<evidence type="ECO:0000313" key="5">
    <source>
        <dbReference type="EMBL" id="TXC76951.1"/>
    </source>
</evidence>
<keyword evidence="6" id="KW-1185">Reference proteome</keyword>
<dbReference type="InterPro" id="IPR002347">
    <property type="entry name" value="SDR_fam"/>
</dbReference>
<evidence type="ECO:0000256" key="4">
    <source>
        <dbReference type="RuleBase" id="RU000363"/>
    </source>
</evidence>
<name>A0A5C6UXI4_9FLAO</name>
<dbReference type="PANTHER" id="PTHR43391:SF14">
    <property type="entry name" value="DEHYDROGENASE_REDUCTASE SDR FAMILY PROTEIN 7-LIKE"/>
    <property type="match status" value="1"/>
</dbReference>
<dbReference type="Proteomes" id="UP000321168">
    <property type="component" value="Unassembled WGS sequence"/>
</dbReference>
<reference evidence="5 6" key="1">
    <citation type="submission" date="2019-08" db="EMBL/GenBank/DDBJ databases">
        <title>Genome of Luteibaculum oceani JCM 18817.</title>
        <authorList>
            <person name="Bowman J.P."/>
        </authorList>
    </citation>
    <scope>NUCLEOTIDE SEQUENCE [LARGE SCALE GENOMIC DNA]</scope>
    <source>
        <strain evidence="5 6">JCM 18817</strain>
    </source>
</reference>
<evidence type="ECO:0000256" key="2">
    <source>
        <dbReference type="ARBA" id="ARBA00022857"/>
    </source>
</evidence>
<gene>
    <name evidence="5" type="ORF">FRX97_10070</name>
</gene>
<dbReference type="FunFam" id="3.40.50.720:FF:000084">
    <property type="entry name" value="Short-chain dehydrogenase reductase"/>
    <property type="match status" value="1"/>
</dbReference>
<sequence length="235" mass="25731">MIDLVNKNFLITGGSSGLGKATANYLIKEGANVAITGRDVDKLHSVAKGIGAFAIHADVSKTEEVVKTYASFLEKFGRLDGLINNAGIGGHRAELTDLDMEQMRKIFDVNVFGATMMAQHAAEIFKKQQHGEIINIASTAASKGYPTGTAYVASKFALRGMTQCWQQELRRYNVRVVLINPSEVPTAFGQADRKPREDEPNKLHSEDIAHAIVSTLKMDRRGYVPELTVHATNPF</sequence>
<dbReference type="SUPFAM" id="SSF51735">
    <property type="entry name" value="NAD(P)-binding Rossmann-fold domains"/>
    <property type="match status" value="1"/>
</dbReference>
<dbReference type="Gene3D" id="3.40.50.720">
    <property type="entry name" value="NAD(P)-binding Rossmann-like Domain"/>
    <property type="match status" value="1"/>
</dbReference>
<comment type="similarity">
    <text evidence="1 4">Belongs to the short-chain dehydrogenases/reductases (SDR) family.</text>
</comment>
<dbReference type="CDD" id="cd05233">
    <property type="entry name" value="SDR_c"/>
    <property type="match status" value="1"/>
</dbReference>
<dbReference type="PRINTS" id="PR00080">
    <property type="entry name" value="SDRFAMILY"/>
</dbReference>
<dbReference type="InterPro" id="IPR020904">
    <property type="entry name" value="Sc_DH/Rdtase_CS"/>
</dbReference>
<evidence type="ECO:0000256" key="3">
    <source>
        <dbReference type="ARBA" id="ARBA00023002"/>
    </source>
</evidence>
<dbReference type="PRINTS" id="PR00081">
    <property type="entry name" value="GDHRDH"/>
</dbReference>